<sequence>MGDHIRSGPQGRPTCESCRLRKLSCVYETRRRRAPIKPPFRASSPKTPPAQRHETSNGGNHLPTNQDILDRLQRVEGLIADLHKSLKLVQQSNGSVPSQDARTPVLVPPVQPSREALVGDGTRGNYVDNSVFVGLLLDVSLSPVSASSDSNATRELRTNLLQNFDPLVKLLHIPTIQPVILNAAAYPHEADDTTMTLVYAVAFAATATVPGAKAIQKLGFEKSTLLRHFMQQMDNAFMKAQFLLRPNTQSLTALVIYLTALRTHDAGRTVWILTGLAMRIAESLGVHEDGARLGLDPFEAEMRCRLWWHLTALDATAPENHGFNSTIVDRDHTFRLPTNIDDADLSPQMKKRPVGKEEWTEMSFAIVNLDLCRSLRRAVAITRKNDAEISVDIIHDTERKINQQWLRFADITKPICRAADALLRVSILKAHFILMLQTWLSTTVTAECKYYHLPQSAFITAIELLENGYLLQSGSLCHDFAWFYQQHPQLYALFLVLRTLHASPGRVEADRAWTAVDNYFTCLTDFEKASEMKGRTSCVWSVLGPLRDRARKSHDQMRQELASEEILSTSSPSAFMKTGSQITDGSVSSHPVGTDIHLSPYQTGYLPLEPSAFDNILAWQDFSDWFNMDTGFV</sequence>
<dbReference type="GO" id="GO:0003677">
    <property type="term" value="F:DNA binding"/>
    <property type="evidence" value="ECO:0007669"/>
    <property type="project" value="InterPro"/>
</dbReference>
<protein>
    <recommendedName>
        <fullName evidence="7">Xylanolytic transcriptional activator regulatory domain-containing protein</fullName>
    </recommendedName>
</protein>
<comment type="caution">
    <text evidence="8">The sequence shown here is derived from an EMBL/GenBank/DDBJ whole genome shotgun (WGS) entry which is preliminary data.</text>
</comment>
<reference evidence="8 9" key="1">
    <citation type="submission" date="2019-08" db="EMBL/GenBank/DDBJ databases">
        <title>The genome sequence of a newly discovered highly antifungal drug resistant Aspergillus species, Aspergillus tanneri NIH 1004.</title>
        <authorList>
            <person name="Mounaud S."/>
            <person name="Singh I."/>
            <person name="Joardar V."/>
            <person name="Pakala S."/>
            <person name="Pakala S."/>
            <person name="Venepally P."/>
            <person name="Chung J.K."/>
            <person name="Losada L."/>
            <person name="Nierman W.C."/>
        </authorList>
    </citation>
    <scope>NUCLEOTIDE SEQUENCE [LARGE SCALE GENOMIC DNA]</scope>
    <source>
        <strain evidence="8 9">NIH1004</strain>
    </source>
</reference>
<dbReference type="GO" id="GO:0006351">
    <property type="term" value="P:DNA-templated transcription"/>
    <property type="evidence" value="ECO:0007669"/>
    <property type="project" value="InterPro"/>
</dbReference>
<dbReference type="InterPro" id="IPR050613">
    <property type="entry name" value="Sec_Metabolite_Reg"/>
</dbReference>
<keyword evidence="4" id="KW-0804">Transcription</keyword>
<dbReference type="RefSeq" id="XP_033427165.1">
    <property type="nucleotide sequence ID" value="XM_033571133.1"/>
</dbReference>
<dbReference type="Pfam" id="PF04082">
    <property type="entry name" value="Fungal_trans"/>
    <property type="match status" value="1"/>
</dbReference>
<dbReference type="Proteomes" id="UP000324241">
    <property type="component" value="Unassembled WGS sequence"/>
</dbReference>
<dbReference type="InterPro" id="IPR007219">
    <property type="entry name" value="XnlR_reg_dom"/>
</dbReference>
<name>A0A5M9MR09_9EURO</name>
<evidence type="ECO:0000313" key="8">
    <source>
        <dbReference type="EMBL" id="KAA8647804.1"/>
    </source>
</evidence>
<evidence type="ECO:0000313" key="9">
    <source>
        <dbReference type="Proteomes" id="UP000324241"/>
    </source>
</evidence>
<evidence type="ECO:0000256" key="2">
    <source>
        <dbReference type="ARBA" id="ARBA00022723"/>
    </source>
</evidence>
<feature type="domain" description="Xylanolytic transcriptional activator regulatory" evidence="7">
    <location>
        <begin position="270"/>
        <end position="343"/>
    </location>
</feature>
<dbReference type="SMART" id="SM00906">
    <property type="entry name" value="Fungal_trans"/>
    <property type="match status" value="1"/>
</dbReference>
<evidence type="ECO:0000256" key="6">
    <source>
        <dbReference type="SAM" id="MobiDB-lite"/>
    </source>
</evidence>
<dbReference type="PANTHER" id="PTHR31001">
    <property type="entry name" value="UNCHARACTERIZED TRANSCRIPTIONAL REGULATORY PROTEIN"/>
    <property type="match status" value="1"/>
</dbReference>
<feature type="compositionally biased region" description="Polar residues" evidence="6">
    <location>
        <begin position="56"/>
        <end position="65"/>
    </location>
</feature>
<proteinExistence type="predicted"/>
<dbReference type="CDD" id="cd12148">
    <property type="entry name" value="fungal_TF_MHR"/>
    <property type="match status" value="1"/>
</dbReference>
<evidence type="ECO:0000256" key="5">
    <source>
        <dbReference type="ARBA" id="ARBA00023242"/>
    </source>
</evidence>
<evidence type="ECO:0000256" key="4">
    <source>
        <dbReference type="ARBA" id="ARBA00023163"/>
    </source>
</evidence>
<evidence type="ECO:0000256" key="1">
    <source>
        <dbReference type="ARBA" id="ARBA00004123"/>
    </source>
</evidence>
<dbReference type="EMBL" id="QUQM01000004">
    <property type="protein sequence ID" value="KAA8647804.1"/>
    <property type="molecule type" value="Genomic_DNA"/>
</dbReference>
<gene>
    <name evidence="8" type="ORF">ATNIH1004_006505</name>
</gene>
<evidence type="ECO:0000256" key="3">
    <source>
        <dbReference type="ARBA" id="ARBA00023015"/>
    </source>
</evidence>
<accession>A0A5M9MR09</accession>
<dbReference type="GO" id="GO:0005634">
    <property type="term" value="C:nucleus"/>
    <property type="evidence" value="ECO:0007669"/>
    <property type="project" value="UniProtKB-SubCell"/>
</dbReference>
<keyword evidence="2" id="KW-0479">Metal-binding</keyword>
<evidence type="ECO:0000259" key="7">
    <source>
        <dbReference type="SMART" id="SM00906"/>
    </source>
</evidence>
<dbReference type="GeneID" id="54329207"/>
<feature type="region of interest" description="Disordered" evidence="6">
    <location>
        <begin position="34"/>
        <end position="65"/>
    </location>
</feature>
<dbReference type="GO" id="GO:0008270">
    <property type="term" value="F:zinc ion binding"/>
    <property type="evidence" value="ECO:0007669"/>
    <property type="project" value="InterPro"/>
</dbReference>
<organism evidence="8 9">
    <name type="scientific">Aspergillus tanneri</name>
    <dbReference type="NCBI Taxonomy" id="1220188"/>
    <lineage>
        <taxon>Eukaryota</taxon>
        <taxon>Fungi</taxon>
        <taxon>Dikarya</taxon>
        <taxon>Ascomycota</taxon>
        <taxon>Pezizomycotina</taxon>
        <taxon>Eurotiomycetes</taxon>
        <taxon>Eurotiomycetidae</taxon>
        <taxon>Eurotiales</taxon>
        <taxon>Aspergillaceae</taxon>
        <taxon>Aspergillus</taxon>
        <taxon>Aspergillus subgen. Circumdati</taxon>
    </lineage>
</organism>
<comment type="subcellular location">
    <subcellularLocation>
        <location evidence="1">Nucleus</location>
    </subcellularLocation>
</comment>
<dbReference type="AlphaFoldDB" id="A0A5M9MR09"/>
<dbReference type="PANTHER" id="PTHR31001:SF50">
    <property type="entry name" value="ZN(II)2CYS6 TRANSCRIPTION FACTOR (EUROFUNG)"/>
    <property type="match status" value="1"/>
</dbReference>
<dbReference type="OrthoDB" id="424974at2759"/>
<keyword evidence="5" id="KW-0539">Nucleus</keyword>
<dbReference type="VEuPathDB" id="FungiDB:EYZ11_010348"/>
<keyword evidence="3" id="KW-0805">Transcription regulation</keyword>